<evidence type="ECO:0000313" key="2">
    <source>
        <dbReference type="WBParaSite" id="ES5_v2.g21907.t1"/>
    </source>
</evidence>
<organism evidence="1 2">
    <name type="scientific">Panagrolaimus sp. ES5</name>
    <dbReference type="NCBI Taxonomy" id="591445"/>
    <lineage>
        <taxon>Eukaryota</taxon>
        <taxon>Metazoa</taxon>
        <taxon>Ecdysozoa</taxon>
        <taxon>Nematoda</taxon>
        <taxon>Chromadorea</taxon>
        <taxon>Rhabditida</taxon>
        <taxon>Tylenchina</taxon>
        <taxon>Panagrolaimomorpha</taxon>
        <taxon>Panagrolaimoidea</taxon>
        <taxon>Panagrolaimidae</taxon>
        <taxon>Panagrolaimus</taxon>
    </lineage>
</organism>
<reference evidence="2" key="1">
    <citation type="submission" date="2022-11" db="UniProtKB">
        <authorList>
            <consortium name="WormBaseParasite"/>
        </authorList>
    </citation>
    <scope>IDENTIFICATION</scope>
</reference>
<name>A0AC34FWQ4_9BILA</name>
<proteinExistence type="predicted"/>
<sequence>MDSSNLQSALSSSCSMQSNGKLKADNSMNSVSSQKFYFTGPYSLQEWSLPDSFMYYIAMNPKSAEVYQKLVKSCKFFYIKNPILVVPRLLIPQSSLSSITSKTVSELAKIPHFTTLTSMEMCGVPESFDLDALSMYTKTNKMTVFYLEFADSISHAYKNRLEAIIDEIIETKTHDYKPIIMKYSELDEEKFRSFFVYENVVLFEFYLLLFI</sequence>
<accession>A0AC34FWQ4</accession>
<protein>
    <submittedName>
        <fullName evidence="2">Uncharacterized protein</fullName>
    </submittedName>
</protein>
<dbReference type="WBParaSite" id="ES5_v2.g21907.t1">
    <property type="protein sequence ID" value="ES5_v2.g21907.t1"/>
    <property type="gene ID" value="ES5_v2.g21907"/>
</dbReference>
<evidence type="ECO:0000313" key="1">
    <source>
        <dbReference type="Proteomes" id="UP000887579"/>
    </source>
</evidence>
<dbReference type="Proteomes" id="UP000887579">
    <property type="component" value="Unplaced"/>
</dbReference>